<evidence type="ECO:0000259" key="2">
    <source>
        <dbReference type="Pfam" id="PF20151"/>
    </source>
</evidence>
<dbReference type="Pfam" id="PF20151">
    <property type="entry name" value="DUF6533"/>
    <property type="match status" value="1"/>
</dbReference>
<feature type="transmembrane region" description="Helical" evidence="1">
    <location>
        <begin position="47"/>
        <end position="68"/>
    </location>
</feature>
<gene>
    <name evidence="3" type="ORF">EDD18DRAFT_608655</name>
</gene>
<feature type="transmembrane region" description="Helical" evidence="1">
    <location>
        <begin position="118"/>
        <end position="138"/>
    </location>
</feature>
<evidence type="ECO:0000256" key="1">
    <source>
        <dbReference type="SAM" id="Phobius"/>
    </source>
</evidence>
<protein>
    <recommendedName>
        <fullName evidence="2">DUF6533 domain-containing protein</fullName>
    </recommendedName>
</protein>
<feature type="transmembrane region" description="Helical" evidence="1">
    <location>
        <begin position="165"/>
        <end position="186"/>
    </location>
</feature>
<name>A0AA39QIB9_9AGAR</name>
<feature type="transmembrane region" description="Helical" evidence="1">
    <location>
        <begin position="15"/>
        <end position="35"/>
    </location>
</feature>
<accession>A0AA39QIB9</accession>
<keyword evidence="1" id="KW-0472">Membrane</keyword>
<evidence type="ECO:0000313" key="3">
    <source>
        <dbReference type="EMBL" id="KAK0502839.1"/>
    </source>
</evidence>
<sequence>MDPHNVSQSLHDIRSISYVLVASTTVMMYEWLTLFDREVSLMWNSPWNLVKVLYLISRYSPILAIAPVFQEHIQPHADPKICLINNDISIVSTGVGIAISELILIVRTCALYGNCKKVIYGLGTVWTLWVSMNTWVVITFMKSSVFKHQRSSVLPGCYLASDNPIIFVCFASLLFLEVLLLILHVWKALRLLRGSRNSLVSTFFRDGVIYYVFLFRS</sequence>
<feature type="domain" description="DUF6533" evidence="2">
    <location>
        <begin position="18"/>
        <end position="63"/>
    </location>
</feature>
<proteinExistence type="predicted"/>
<keyword evidence="4" id="KW-1185">Reference proteome</keyword>
<dbReference type="Proteomes" id="UP001175228">
    <property type="component" value="Unassembled WGS sequence"/>
</dbReference>
<comment type="caution">
    <text evidence="3">The sequence shown here is derived from an EMBL/GenBank/DDBJ whole genome shotgun (WGS) entry which is preliminary data.</text>
</comment>
<dbReference type="InterPro" id="IPR045340">
    <property type="entry name" value="DUF6533"/>
</dbReference>
<keyword evidence="1" id="KW-1133">Transmembrane helix</keyword>
<keyword evidence="1" id="KW-0812">Transmembrane</keyword>
<reference evidence="3" key="1">
    <citation type="submission" date="2023-06" db="EMBL/GenBank/DDBJ databases">
        <authorList>
            <consortium name="Lawrence Berkeley National Laboratory"/>
            <person name="Ahrendt S."/>
            <person name="Sahu N."/>
            <person name="Indic B."/>
            <person name="Wong-Bajracharya J."/>
            <person name="Merenyi Z."/>
            <person name="Ke H.-M."/>
            <person name="Monk M."/>
            <person name="Kocsube S."/>
            <person name="Drula E."/>
            <person name="Lipzen A."/>
            <person name="Balint B."/>
            <person name="Henrissat B."/>
            <person name="Andreopoulos B."/>
            <person name="Martin F.M."/>
            <person name="Harder C.B."/>
            <person name="Rigling D."/>
            <person name="Ford K.L."/>
            <person name="Foster G.D."/>
            <person name="Pangilinan J."/>
            <person name="Papanicolaou A."/>
            <person name="Barry K."/>
            <person name="LaButti K."/>
            <person name="Viragh M."/>
            <person name="Koriabine M."/>
            <person name="Yan M."/>
            <person name="Riley R."/>
            <person name="Champramary S."/>
            <person name="Plett K.L."/>
            <person name="Tsai I.J."/>
            <person name="Slot J."/>
            <person name="Sipos G."/>
            <person name="Plett J."/>
            <person name="Nagy L.G."/>
            <person name="Grigoriev I.V."/>
        </authorList>
    </citation>
    <scope>NUCLEOTIDE SEQUENCE</scope>
    <source>
        <strain evidence="3">HWK02</strain>
    </source>
</reference>
<evidence type="ECO:0000313" key="4">
    <source>
        <dbReference type="Proteomes" id="UP001175228"/>
    </source>
</evidence>
<dbReference type="EMBL" id="JAUEPU010000004">
    <property type="protein sequence ID" value="KAK0502839.1"/>
    <property type="molecule type" value="Genomic_DNA"/>
</dbReference>
<organism evidence="3 4">
    <name type="scientific">Armillaria luteobubalina</name>
    <dbReference type="NCBI Taxonomy" id="153913"/>
    <lineage>
        <taxon>Eukaryota</taxon>
        <taxon>Fungi</taxon>
        <taxon>Dikarya</taxon>
        <taxon>Basidiomycota</taxon>
        <taxon>Agaricomycotina</taxon>
        <taxon>Agaricomycetes</taxon>
        <taxon>Agaricomycetidae</taxon>
        <taxon>Agaricales</taxon>
        <taxon>Marasmiineae</taxon>
        <taxon>Physalacriaceae</taxon>
        <taxon>Armillaria</taxon>
    </lineage>
</organism>
<dbReference type="AlphaFoldDB" id="A0AA39QIB9"/>
<feature type="transmembrane region" description="Helical" evidence="1">
    <location>
        <begin position="88"/>
        <end position="106"/>
    </location>
</feature>